<proteinExistence type="predicted"/>
<sequence length="350" mass="39275">MILQRSPLHTDSLISTHKEEYFIERHSPHFPIQGFPETSTFVPQITFQPSQMLNNMSENIGVSQDGPSVLDSRAMLHDEPGRITASTKPIDILFPPGAQRHWNTAPSEFHFPQSWEPARPRAAAQPKADVDASEEEARVDTVVSRTVTTKRYGPAVKHVISKAQPVRNDLNAYRERILIEARRRMNEAEQRIQATESDKENIQIKLDDCVPAAKTRKRLNSDFSGGHFDATNGCYDGFEGTSAKDFTHGNSTTCLLNDGLTSCDEDADITDEYKVMNAANIWDDETLMPSKFTSIGDIIGYAKVVRAQRDETLMSLDTVIGQFSHAWSIMRKEMEAAVKNRCKNPSCSEE</sequence>
<accession>A0AAD4MZB4</accession>
<dbReference type="AlphaFoldDB" id="A0AAD4MZB4"/>
<reference evidence="2" key="1">
    <citation type="submission" date="2022-01" db="EMBL/GenBank/DDBJ databases">
        <title>Genome Sequence Resource for Two Populations of Ditylenchus destructor, the Migratory Endoparasitic Phytonematode.</title>
        <authorList>
            <person name="Zhang H."/>
            <person name="Lin R."/>
            <person name="Xie B."/>
        </authorList>
    </citation>
    <scope>NUCLEOTIDE SEQUENCE</scope>
    <source>
        <strain evidence="2">BazhouSP</strain>
    </source>
</reference>
<evidence type="ECO:0000313" key="2">
    <source>
        <dbReference type="EMBL" id="KAI1707907.1"/>
    </source>
</evidence>
<keyword evidence="3" id="KW-1185">Reference proteome</keyword>
<gene>
    <name evidence="2" type="ORF">DdX_12136</name>
</gene>
<organism evidence="2 3">
    <name type="scientific">Ditylenchus destructor</name>
    <dbReference type="NCBI Taxonomy" id="166010"/>
    <lineage>
        <taxon>Eukaryota</taxon>
        <taxon>Metazoa</taxon>
        <taxon>Ecdysozoa</taxon>
        <taxon>Nematoda</taxon>
        <taxon>Chromadorea</taxon>
        <taxon>Rhabditida</taxon>
        <taxon>Tylenchina</taxon>
        <taxon>Tylenchomorpha</taxon>
        <taxon>Sphaerularioidea</taxon>
        <taxon>Anguinidae</taxon>
        <taxon>Anguininae</taxon>
        <taxon>Ditylenchus</taxon>
    </lineage>
</organism>
<comment type="caution">
    <text evidence="2">The sequence shown here is derived from an EMBL/GenBank/DDBJ whole genome shotgun (WGS) entry which is preliminary data.</text>
</comment>
<feature type="coiled-coil region" evidence="1">
    <location>
        <begin position="178"/>
        <end position="205"/>
    </location>
</feature>
<keyword evidence="1" id="KW-0175">Coiled coil</keyword>
<evidence type="ECO:0000313" key="3">
    <source>
        <dbReference type="Proteomes" id="UP001201812"/>
    </source>
</evidence>
<dbReference type="Proteomes" id="UP001201812">
    <property type="component" value="Unassembled WGS sequence"/>
</dbReference>
<name>A0AAD4MZB4_9BILA</name>
<protein>
    <submittedName>
        <fullName evidence="2">Uncharacterized protein</fullName>
    </submittedName>
</protein>
<dbReference type="EMBL" id="JAKKPZ010000038">
    <property type="protein sequence ID" value="KAI1707907.1"/>
    <property type="molecule type" value="Genomic_DNA"/>
</dbReference>
<evidence type="ECO:0000256" key="1">
    <source>
        <dbReference type="SAM" id="Coils"/>
    </source>
</evidence>